<evidence type="ECO:0000313" key="2">
    <source>
        <dbReference type="Proteomes" id="UP001056120"/>
    </source>
</evidence>
<name>A0ACB9A6U7_9ASTR</name>
<evidence type="ECO:0000313" key="1">
    <source>
        <dbReference type="EMBL" id="KAI3705694.1"/>
    </source>
</evidence>
<comment type="caution">
    <text evidence="1">The sequence shown here is derived from an EMBL/GenBank/DDBJ whole genome shotgun (WGS) entry which is preliminary data.</text>
</comment>
<dbReference type="Proteomes" id="UP001056120">
    <property type="component" value="Linkage Group LG25"/>
</dbReference>
<sequence>MVIGYLIIWEKEHKSSCREYFQGVGISFTPAGSFNFHLDVFFQSDGKKIESESNVLLASIENMQYAVTFDVLQMVFSAFGLQFYEVDMPLDPYLIEMITNSGAELTRGYQMYYCN</sequence>
<protein>
    <submittedName>
        <fullName evidence="1">Uncharacterized protein</fullName>
    </submittedName>
</protein>
<gene>
    <name evidence="1" type="ORF">L1987_75935</name>
</gene>
<keyword evidence="2" id="KW-1185">Reference proteome</keyword>
<proteinExistence type="predicted"/>
<reference evidence="2" key="1">
    <citation type="journal article" date="2022" name="Mol. Ecol. Resour.">
        <title>The genomes of chicory, endive, great burdock and yacon provide insights into Asteraceae palaeo-polyploidization history and plant inulin production.</title>
        <authorList>
            <person name="Fan W."/>
            <person name="Wang S."/>
            <person name="Wang H."/>
            <person name="Wang A."/>
            <person name="Jiang F."/>
            <person name="Liu H."/>
            <person name="Zhao H."/>
            <person name="Xu D."/>
            <person name="Zhang Y."/>
        </authorList>
    </citation>
    <scope>NUCLEOTIDE SEQUENCE [LARGE SCALE GENOMIC DNA]</scope>
    <source>
        <strain evidence="2">cv. Yunnan</strain>
    </source>
</reference>
<organism evidence="1 2">
    <name type="scientific">Smallanthus sonchifolius</name>
    <dbReference type="NCBI Taxonomy" id="185202"/>
    <lineage>
        <taxon>Eukaryota</taxon>
        <taxon>Viridiplantae</taxon>
        <taxon>Streptophyta</taxon>
        <taxon>Embryophyta</taxon>
        <taxon>Tracheophyta</taxon>
        <taxon>Spermatophyta</taxon>
        <taxon>Magnoliopsida</taxon>
        <taxon>eudicotyledons</taxon>
        <taxon>Gunneridae</taxon>
        <taxon>Pentapetalae</taxon>
        <taxon>asterids</taxon>
        <taxon>campanulids</taxon>
        <taxon>Asterales</taxon>
        <taxon>Asteraceae</taxon>
        <taxon>Asteroideae</taxon>
        <taxon>Heliantheae alliance</taxon>
        <taxon>Millerieae</taxon>
        <taxon>Smallanthus</taxon>
    </lineage>
</organism>
<dbReference type="EMBL" id="CM042042">
    <property type="protein sequence ID" value="KAI3705694.1"/>
    <property type="molecule type" value="Genomic_DNA"/>
</dbReference>
<accession>A0ACB9A6U7</accession>
<reference evidence="1 2" key="2">
    <citation type="journal article" date="2022" name="Mol. Ecol. Resour.">
        <title>The genomes of chicory, endive, great burdock and yacon provide insights into Asteraceae paleo-polyploidization history and plant inulin production.</title>
        <authorList>
            <person name="Fan W."/>
            <person name="Wang S."/>
            <person name="Wang H."/>
            <person name="Wang A."/>
            <person name="Jiang F."/>
            <person name="Liu H."/>
            <person name="Zhao H."/>
            <person name="Xu D."/>
            <person name="Zhang Y."/>
        </authorList>
    </citation>
    <scope>NUCLEOTIDE SEQUENCE [LARGE SCALE GENOMIC DNA]</scope>
    <source>
        <strain evidence="2">cv. Yunnan</strain>
        <tissue evidence="1">Leaves</tissue>
    </source>
</reference>